<dbReference type="EMBL" id="VFPH01000003">
    <property type="protein sequence ID" value="TQM35472.1"/>
    <property type="molecule type" value="Genomic_DNA"/>
</dbReference>
<name>A0A543FNS8_9PSEU</name>
<evidence type="ECO:0000313" key="1">
    <source>
        <dbReference type="EMBL" id="TQM35472.1"/>
    </source>
</evidence>
<reference evidence="1 2" key="1">
    <citation type="submission" date="2019-06" db="EMBL/GenBank/DDBJ databases">
        <title>Sequencing the genomes of 1000 actinobacteria strains.</title>
        <authorList>
            <person name="Klenk H.-P."/>
        </authorList>
    </citation>
    <scope>NUCLEOTIDE SEQUENCE [LARGE SCALE GENOMIC DNA]</scope>
    <source>
        <strain evidence="1 2">DSM 45511</strain>
    </source>
</reference>
<comment type="caution">
    <text evidence="1">The sequence shown here is derived from an EMBL/GenBank/DDBJ whole genome shotgun (WGS) entry which is preliminary data.</text>
</comment>
<sequence length="203" mass="22366">MYVPTQFAPDEDDVQLLLARHRAADLITAGPDGLEATMLPLFHDRDHGTLLGHFARNNDHWKRADGQRGLVIVRGPDSYISPNWYPSKAEHGRVVPTWNYVTAHVHGPVTVHDDVDWVESLVRRLTDAHEAGNPAPWGVDDAPEKFYRGQLRAIVGVEVRIERIDAKFKLSQNRPAADVDGVVAGLRAVGDAAGAEAVATHRP</sequence>
<dbReference type="AlphaFoldDB" id="A0A543FNS8"/>
<dbReference type="Proteomes" id="UP000319818">
    <property type="component" value="Unassembled WGS sequence"/>
</dbReference>
<accession>A0A543FNS8</accession>
<dbReference type="InterPro" id="IPR007396">
    <property type="entry name" value="TR_PAI2-type"/>
</dbReference>
<keyword evidence="2" id="KW-1185">Reference proteome</keyword>
<dbReference type="PANTHER" id="PTHR35802:SF1">
    <property type="entry name" value="PROTEASE SYNTHASE AND SPORULATION PROTEIN PAI 2"/>
    <property type="match status" value="1"/>
</dbReference>
<protein>
    <submittedName>
        <fullName evidence="1">PaiB family negative transcriptional regulator</fullName>
    </submittedName>
</protein>
<dbReference type="Pfam" id="PF04299">
    <property type="entry name" value="FMN_bind_2"/>
    <property type="match status" value="1"/>
</dbReference>
<gene>
    <name evidence="1" type="ORF">FB388_6905</name>
</gene>
<dbReference type="RefSeq" id="WP_142106806.1">
    <property type="nucleotide sequence ID" value="NZ_VFPH01000003.1"/>
</dbReference>
<evidence type="ECO:0000313" key="2">
    <source>
        <dbReference type="Proteomes" id="UP000319818"/>
    </source>
</evidence>
<proteinExistence type="predicted"/>
<dbReference type="Gene3D" id="2.30.110.10">
    <property type="entry name" value="Electron Transport, Fmn-binding Protein, Chain A"/>
    <property type="match status" value="1"/>
</dbReference>
<dbReference type="InterPro" id="IPR012349">
    <property type="entry name" value="Split_barrel_FMN-bd"/>
</dbReference>
<dbReference type="OrthoDB" id="9794948at2"/>
<organism evidence="1 2">
    <name type="scientific">Pseudonocardia cypriaca</name>
    <dbReference type="NCBI Taxonomy" id="882449"/>
    <lineage>
        <taxon>Bacteria</taxon>
        <taxon>Bacillati</taxon>
        <taxon>Actinomycetota</taxon>
        <taxon>Actinomycetes</taxon>
        <taxon>Pseudonocardiales</taxon>
        <taxon>Pseudonocardiaceae</taxon>
        <taxon>Pseudonocardia</taxon>
    </lineage>
</organism>
<dbReference type="PIRSF" id="PIRSF010372">
    <property type="entry name" value="PaiB"/>
    <property type="match status" value="1"/>
</dbReference>
<dbReference type="PANTHER" id="PTHR35802">
    <property type="entry name" value="PROTEASE SYNTHASE AND SPORULATION PROTEIN PAI 2"/>
    <property type="match status" value="1"/>
</dbReference>
<dbReference type="SUPFAM" id="SSF50475">
    <property type="entry name" value="FMN-binding split barrel"/>
    <property type="match status" value="1"/>
</dbReference>